<protein>
    <recommendedName>
        <fullName evidence="4">Secreted protein</fullName>
    </recommendedName>
</protein>
<accession>A0A2A9DQM5</accession>
<gene>
    <name evidence="2" type="ORF">ATK06_1385</name>
</gene>
<evidence type="ECO:0008006" key="4">
    <source>
        <dbReference type="Google" id="ProtNLM"/>
    </source>
</evidence>
<dbReference type="Proteomes" id="UP000221653">
    <property type="component" value="Unassembled WGS sequence"/>
</dbReference>
<dbReference type="EMBL" id="PDJF01000001">
    <property type="protein sequence ID" value="PFG28282.1"/>
    <property type="molecule type" value="Genomic_DNA"/>
</dbReference>
<sequence length="182" mass="18667">MTTTHTTRRFGAAGCLAATLSLVALAGCSSEDARTTPGTPTQSLEVTTSAAPAFEEKDVPVKKAEVLTEPVKDEGLNVTWELQGTVGGNAGGSVLTLLVTNNNEAPLPPEAIGDPVLKLSDGTVVERLDAEAAGVAGQDGLDLPLGAGASTNLRYPFNVAPGNLWNASLEIGNVLFEGNLNR</sequence>
<evidence type="ECO:0000256" key="1">
    <source>
        <dbReference type="SAM" id="SignalP"/>
    </source>
</evidence>
<name>A0A2A9DQM5_9CORY</name>
<proteinExistence type="predicted"/>
<organism evidence="2 3">
    <name type="scientific">Corynebacterium renale</name>
    <dbReference type="NCBI Taxonomy" id="1724"/>
    <lineage>
        <taxon>Bacteria</taxon>
        <taxon>Bacillati</taxon>
        <taxon>Actinomycetota</taxon>
        <taxon>Actinomycetes</taxon>
        <taxon>Mycobacteriales</taxon>
        <taxon>Corynebacteriaceae</taxon>
        <taxon>Corynebacterium</taxon>
    </lineage>
</organism>
<dbReference type="STRING" id="1724.GCA_001044175_01339"/>
<feature type="chain" id="PRO_5038501563" description="Secreted protein" evidence="1">
    <location>
        <begin position="27"/>
        <end position="182"/>
    </location>
</feature>
<dbReference type="RefSeq" id="WP_231913523.1">
    <property type="nucleotide sequence ID" value="NZ_LDYE01000003.1"/>
</dbReference>
<keyword evidence="3" id="KW-1185">Reference proteome</keyword>
<comment type="caution">
    <text evidence="2">The sequence shown here is derived from an EMBL/GenBank/DDBJ whole genome shotgun (WGS) entry which is preliminary data.</text>
</comment>
<evidence type="ECO:0000313" key="3">
    <source>
        <dbReference type="Proteomes" id="UP000221653"/>
    </source>
</evidence>
<keyword evidence="1" id="KW-0732">Signal</keyword>
<evidence type="ECO:0000313" key="2">
    <source>
        <dbReference type="EMBL" id="PFG28282.1"/>
    </source>
</evidence>
<dbReference type="AlphaFoldDB" id="A0A2A9DQM5"/>
<feature type="signal peptide" evidence="1">
    <location>
        <begin position="1"/>
        <end position="26"/>
    </location>
</feature>
<reference evidence="2 3" key="1">
    <citation type="submission" date="2017-10" db="EMBL/GenBank/DDBJ databases">
        <title>Sequencing the genomes of 1000 actinobacteria strains.</title>
        <authorList>
            <person name="Klenk H.-P."/>
        </authorList>
    </citation>
    <scope>NUCLEOTIDE SEQUENCE [LARGE SCALE GENOMIC DNA]</scope>
    <source>
        <strain evidence="2 3">DSM 20688</strain>
    </source>
</reference>